<sequence length="134" mass="15332">MSENGIITIRTLECDVCDRYDSIMLSEEEVITRSKSTDMGIGAYSVVHKDHTRIIYFDKDGTYLGDTIAMNPDDVPDTIKDGPNKPTDEWFDTLPGKQLEDDIYGVDEDSKVVEKPRKRGKIITFFTQRFSTKR</sequence>
<accession>A0A0F9URD3</accession>
<reference evidence="1" key="1">
    <citation type="journal article" date="2015" name="Nature">
        <title>Complex archaea that bridge the gap between prokaryotes and eukaryotes.</title>
        <authorList>
            <person name="Spang A."/>
            <person name="Saw J.H."/>
            <person name="Jorgensen S.L."/>
            <person name="Zaremba-Niedzwiedzka K."/>
            <person name="Martijn J."/>
            <person name="Lind A.E."/>
            <person name="van Eijk R."/>
            <person name="Schleper C."/>
            <person name="Guy L."/>
            <person name="Ettema T.J."/>
        </authorList>
    </citation>
    <scope>NUCLEOTIDE SEQUENCE</scope>
</reference>
<evidence type="ECO:0000313" key="1">
    <source>
        <dbReference type="EMBL" id="KKN95700.1"/>
    </source>
</evidence>
<protein>
    <submittedName>
        <fullName evidence="1">Uncharacterized protein</fullName>
    </submittedName>
</protein>
<dbReference type="EMBL" id="LAZR01000069">
    <property type="protein sequence ID" value="KKN95700.1"/>
    <property type="molecule type" value="Genomic_DNA"/>
</dbReference>
<organism evidence="1">
    <name type="scientific">marine sediment metagenome</name>
    <dbReference type="NCBI Taxonomy" id="412755"/>
    <lineage>
        <taxon>unclassified sequences</taxon>
        <taxon>metagenomes</taxon>
        <taxon>ecological metagenomes</taxon>
    </lineage>
</organism>
<comment type="caution">
    <text evidence="1">The sequence shown here is derived from an EMBL/GenBank/DDBJ whole genome shotgun (WGS) entry which is preliminary data.</text>
</comment>
<proteinExistence type="predicted"/>
<name>A0A0F9URD3_9ZZZZ</name>
<dbReference type="AlphaFoldDB" id="A0A0F9URD3"/>
<gene>
    <name evidence="1" type="ORF">LCGC14_0175690</name>
</gene>